<name>A0A0C3GPQ4_OIDMZ</name>
<evidence type="ECO:0000259" key="1">
    <source>
        <dbReference type="Pfam" id="PF01498"/>
    </source>
</evidence>
<dbReference type="EMBL" id="KN832925">
    <property type="protein sequence ID" value="KIM92521.1"/>
    <property type="molecule type" value="Genomic_DNA"/>
</dbReference>
<dbReference type="OrthoDB" id="3548492at2759"/>
<protein>
    <recommendedName>
        <fullName evidence="1">Transposase Tc1-like domain-containing protein</fullName>
    </recommendedName>
</protein>
<dbReference type="HOGENOM" id="CLU_033666_16_5_1"/>
<dbReference type="GO" id="GO:0015074">
    <property type="term" value="P:DNA integration"/>
    <property type="evidence" value="ECO:0007669"/>
    <property type="project" value="InterPro"/>
</dbReference>
<gene>
    <name evidence="2" type="ORF">OIDMADRAFT_139515</name>
</gene>
<reference evidence="2 3" key="1">
    <citation type="submission" date="2014-04" db="EMBL/GenBank/DDBJ databases">
        <authorList>
            <consortium name="DOE Joint Genome Institute"/>
            <person name="Kuo A."/>
            <person name="Martino E."/>
            <person name="Perotto S."/>
            <person name="Kohler A."/>
            <person name="Nagy L.G."/>
            <person name="Floudas D."/>
            <person name="Copeland A."/>
            <person name="Barry K.W."/>
            <person name="Cichocki N."/>
            <person name="Veneault-Fourrey C."/>
            <person name="LaButti K."/>
            <person name="Lindquist E.A."/>
            <person name="Lipzen A."/>
            <person name="Lundell T."/>
            <person name="Morin E."/>
            <person name="Murat C."/>
            <person name="Sun H."/>
            <person name="Tunlid A."/>
            <person name="Henrissat B."/>
            <person name="Grigoriev I.V."/>
            <person name="Hibbett D.S."/>
            <person name="Martin F."/>
            <person name="Nordberg H.P."/>
            <person name="Cantor M.N."/>
            <person name="Hua S.X."/>
        </authorList>
    </citation>
    <scope>NUCLEOTIDE SEQUENCE [LARGE SCALE GENOMIC DNA]</scope>
    <source>
        <strain evidence="2 3">Zn</strain>
    </source>
</reference>
<dbReference type="GO" id="GO:0003677">
    <property type="term" value="F:DNA binding"/>
    <property type="evidence" value="ECO:0007669"/>
    <property type="project" value="InterPro"/>
</dbReference>
<dbReference type="SUPFAM" id="SSF46689">
    <property type="entry name" value="Homeodomain-like"/>
    <property type="match status" value="1"/>
</dbReference>
<keyword evidence="3" id="KW-1185">Reference proteome</keyword>
<dbReference type="InParanoid" id="A0A0C3GPQ4"/>
<sequence>MPPQRSVLGSISGNRSFNHQLSPYQRGAIIGLTAGGVKSRSIETFLNVSRGAVRSTQDFDYLRDDGHLQARSGRPKEYSEATVYKIIYYIRQYPKDSYADVIKACNLSIKRTTIKTILSEYSITNWHARRRPLLTEANTAK</sequence>
<proteinExistence type="predicted"/>
<organism evidence="2 3">
    <name type="scientific">Oidiodendron maius (strain Zn)</name>
    <dbReference type="NCBI Taxonomy" id="913774"/>
    <lineage>
        <taxon>Eukaryota</taxon>
        <taxon>Fungi</taxon>
        <taxon>Dikarya</taxon>
        <taxon>Ascomycota</taxon>
        <taxon>Pezizomycotina</taxon>
        <taxon>Leotiomycetes</taxon>
        <taxon>Leotiomycetes incertae sedis</taxon>
        <taxon>Myxotrichaceae</taxon>
        <taxon>Oidiodendron</taxon>
    </lineage>
</organism>
<feature type="domain" description="Transposase Tc1-like" evidence="1">
    <location>
        <begin position="85"/>
        <end position="140"/>
    </location>
</feature>
<evidence type="ECO:0000313" key="2">
    <source>
        <dbReference type="EMBL" id="KIM92521.1"/>
    </source>
</evidence>
<dbReference type="InterPro" id="IPR002492">
    <property type="entry name" value="Transposase_Tc1-like"/>
</dbReference>
<accession>A0A0C3GPQ4</accession>
<dbReference type="GO" id="GO:0006313">
    <property type="term" value="P:DNA transposition"/>
    <property type="evidence" value="ECO:0007669"/>
    <property type="project" value="InterPro"/>
</dbReference>
<dbReference type="InterPro" id="IPR009057">
    <property type="entry name" value="Homeodomain-like_sf"/>
</dbReference>
<dbReference type="AlphaFoldDB" id="A0A0C3GPQ4"/>
<dbReference type="Pfam" id="PF01498">
    <property type="entry name" value="HTH_Tnp_Tc3_2"/>
    <property type="match status" value="1"/>
</dbReference>
<reference evidence="3" key="2">
    <citation type="submission" date="2015-01" db="EMBL/GenBank/DDBJ databases">
        <title>Evolutionary Origins and Diversification of the Mycorrhizal Mutualists.</title>
        <authorList>
            <consortium name="DOE Joint Genome Institute"/>
            <consortium name="Mycorrhizal Genomics Consortium"/>
            <person name="Kohler A."/>
            <person name="Kuo A."/>
            <person name="Nagy L.G."/>
            <person name="Floudas D."/>
            <person name="Copeland A."/>
            <person name="Barry K.W."/>
            <person name="Cichocki N."/>
            <person name="Veneault-Fourrey C."/>
            <person name="LaButti K."/>
            <person name="Lindquist E.A."/>
            <person name="Lipzen A."/>
            <person name="Lundell T."/>
            <person name="Morin E."/>
            <person name="Murat C."/>
            <person name="Riley R."/>
            <person name="Ohm R."/>
            <person name="Sun H."/>
            <person name="Tunlid A."/>
            <person name="Henrissat B."/>
            <person name="Grigoriev I.V."/>
            <person name="Hibbett D.S."/>
            <person name="Martin F."/>
        </authorList>
    </citation>
    <scope>NUCLEOTIDE SEQUENCE [LARGE SCALE GENOMIC DNA]</scope>
    <source>
        <strain evidence="3">Zn</strain>
    </source>
</reference>
<evidence type="ECO:0000313" key="3">
    <source>
        <dbReference type="Proteomes" id="UP000054321"/>
    </source>
</evidence>
<dbReference type="Proteomes" id="UP000054321">
    <property type="component" value="Unassembled WGS sequence"/>
</dbReference>